<feature type="domain" description="Hcy-binding" evidence="6">
    <location>
        <begin position="1"/>
        <end position="330"/>
    </location>
</feature>
<dbReference type="Proteomes" id="UP001375240">
    <property type="component" value="Unassembled WGS sequence"/>
</dbReference>
<dbReference type="GO" id="GO:0033528">
    <property type="term" value="P:S-methylmethionine cycle"/>
    <property type="evidence" value="ECO:0007669"/>
    <property type="project" value="TreeGrafter"/>
</dbReference>
<dbReference type="InterPro" id="IPR003726">
    <property type="entry name" value="HCY_dom"/>
</dbReference>
<dbReference type="AlphaFoldDB" id="A0AAV9V9S9"/>
<dbReference type="GO" id="GO:0009086">
    <property type="term" value="P:methionine biosynthetic process"/>
    <property type="evidence" value="ECO:0007669"/>
    <property type="project" value="TreeGrafter"/>
</dbReference>
<keyword evidence="2 5" id="KW-0808">Transferase</keyword>
<reference evidence="7 8" key="1">
    <citation type="submission" date="2019-10" db="EMBL/GenBank/DDBJ databases">
        <authorList>
            <person name="Palmer J.M."/>
        </authorList>
    </citation>
    <scope>NUCLEOTIDE SEQUENCE [LARGE SCALE GENOMIC DNA]</scope>
    <source>
        <strain evidence="7 8">TWF696</strain>
    </source>
</reference>
<proteinExistence type="predicted"/>
<comment type="cofactor">
    <cofactor evidence="5">
        <name>Zn(2+)</name>
        <dbReference type="ChEBI" id="CHEBI:29105"/>
    </cofactor>
</comment>
<keyword evidence="1 5" id="KW-0489">Methyltransferase</keyword>
<dbReference type="Gene3D" id="3.20.20.330">
    <property type="entry name" value="Homocysteine-binding-like domain"/>
    <property type="match status" value="1"/>
</dbReference>
<evidence type="ECO:0000313" key="8">
    <source>
        <dbReference type="Proteomes" id="UP001375240"/>
    </source>
</evidence>
<dbReference type="Pfam" id="PF02574">
    <property type="entry name" value="S-methyl_trans"/>
    <property type="match status" value="1"/>
</dbReference>
<dbReference type="SUPFAM" id="SSF82282">
    <property type="entry name" value="Homocysteine S-methyltransferase"/>
    <property type="match status" value="1"/>
</dbReference>
<keyword evidence="3 5" id="KW-0479">Metal-binding</keyword>
<evidence type="ECO:0000256" key="2">
    <source>
        <dbReference type="ARBA" id="ARBA00022679"/>
    </source>
</evidence>
<sequence length="334" mass="36194">MTSRITILDGATGTLLCDTTSPDAATSPLWSAADLLSNPSRLSAIHAQYIAAGATYISTPTYQLTRETLLRAGITDAADENELRRLYATGMQIPCDAASQSQAGVSLSLGPYGASLSPAQEYTGLYPPPYDSGSDGAESALKKWHEDRLRMFAEQPVFENIAVIAVETVPNTRLDEMAAVAAILSLQPFRRKKSWISVVYPTVPAEETVRGIVKEVFTGLDGNSAPRGIGVNCSKMNVVRDVVRGYSKAVKEVGVEPERVFLVVYPDGGLTYDVESKTWSGEQKGDVERWCKELVDIVVEASTEGCWGEIVVGGCCKTTPVHIEHLTRKFKDLK</sequence>
<gene>
    <name evidence="7" type="ORF">TWF696_004669</name>
</gene>
<protein>
    <recommendedName>
        <fullName evidence="6">Hcy-binding domain-containing protein</fullName>
    </recommendedName>
</protein>
<evidence type="ECO:0000256" key="3">
    <source>
        <dbReference type="ARBA" id="ARBA00022723"/>
    </source>
</evidence>
<dbReference type="PROSITE" id="PS50970">
    <property type="entry name" value="HCY"/>
    <property type="match status" value="1"/>
</dbReference>
<keyword evidence="8" id="KW-1185">Reference proteome</keyword>
<evidence type="ECO:0000256" key="4">
    <source>
        <dbReference type="ARBA" id="ARBA00022833"/>
    </source>
</evidence>
<evidence type="ECO:0000313" key="7">
    <source>
        <dbReference type="EMBL" id="KAK6355569.1"/>
    </source>
</evidence>
<dbReference type="InterPro" id="IPR036589">
    <property type="entry name" value="HCY_dom_sf"/>
</dbReference>
<evidence type="ECO:0000256" key="5">
    <source>
        <dbReference type="PROSITE-ProRule" id="PRU00333"/>
    </source>
</evidence>
<name>A0AAV9V9S9_9PEZI</name>
<dbReference type="EMBL" id="JAVHNQ010000002">
    <property type="protein sequence ID" value="KAK6355569.1"/>
    <property type="molecule type" value="Genomic_DNA"/>
</dbReference>
<dbReference type="InterPro" id="IPR051486">
    <property type="entry name" value="Hcy_S-methyltransferase"/>
</dbReference>
<dbReference type="PANTHER" id="PTHR46015:SF1">
    <property type="entry name" value="HOMOCYSTEINE S-METHYLTRANSFERASE-LIKE ISOFORM 1"/>
    <property type="match status" value="1"/>
</dbReference>
<evidence type="ECO:0000256" key="1">
    <source>
        <dbReference type="ARBA" id="ARBA00022603"/>
    </source>
</evidence>
<keyword evidence="4 5" id="KW-0862">Zinc</keyword>
<evidence type="ECO:0000259" key="6">
    <source>
        <dbReference type="PROSITE" id="PS50970"/>
    </source>
</evidence>
<accession>A0AAV9V9S9</accession>
<feature type="binding site" evidence="5">
    <location>
        <position position="316"/>
    </location>
    <ligand>
        <name>Zn(2+)</name>
        <dbReference type="ChEBI" id="CHEBI:29105"/>
    </ligand>
</feature>
<comment type="caution">
    <text evidence="7">The sequence shown here is derived from an EMBL/GenBank/DDBJ whole genome shotgun (WGS) entry which is preliminary data.</text>
</comment>
<dbReference type="GO" id="GO:0032259">
    <property type="term" value="P:methylation"/>
    <property type="evidence" value="ECO:0007669"/>
    <property type="project" value="UniProtKB-KW"/>
</dbReference>
<feature type="binding site" evidence="5">
    <location>
        <position position="233"/>
    </location>
    <ligand>
        <name>Zn(2+)</name>
        <dbReference type="ChEBI" id="CHEBI:29105"/>
    </ligand>
</feature>
<dbReference type="PANTHER" id="PTHR46015">
    <property type="entry name" value="ZGC:172121"/>
    <property type="match status" value="1"/>
</dbReference>
<dbReference type="GO" id="GO:0046872">
    <property type="term" value="F:metal ion binding"/>
    <property type="evidence" value="ECO:0007669"/>
    <property type="project" value="UniProtKB-KW"/>
</dbReference>
<feature type="binding site" evidence="5">
    <location>
        <position position="315"/>
    </location>
    <ligand>
        <name>Zn(2+)</name>
        <dbReference type="ChEBI" id="CHEBI:29105"/>
    </ligand>
</feature>
<organism evidence="7 8">
    <name type="scientific">Orbilia brochopaga</name>
    <dbReference type="NCBI Taxonomy" id="3140254"/>
    <lineage>
        <taxon>Eukaryota</taxon>
        <taxon>Fungi</taxon>
        <taxon>Dikarya</taxon>
        <taxon>Ascomycota</taxon>
        <taxon>Pezizomycotina</taxon>
        <taxon>Orbiliomycetes</taxon>
        <taxon>Orbiliales</taxon>
        <taxon>Orbiliaceae</taxon>
        <taxon>Orbilia</taxon>
    </lineage>
</organism>
<dbReference type="GO" id="GO:0008898">
    <property type="term" value="F:S-adenosylmethionine-homocysteine S-methyltransferase activity"/>
    <property type="evidence" value="ECO:0007669"/>
    <property type="project" value="TreeGrafter"/>
</dbReference>